<name>L9VTM6_9EURY</name>
<accession>L9VTM6</accession>
<dbReference type="STRING" id="1114856.GCA_000383975_02877"/>
<dbReference type="eggNOG" id="arCOG04747">
    <property type="taxonomic scope" value="Archaea"/>
</dbReference>
<dbReference type="InterPro" id="IPR058447">
    <property type="entry name" value="DUF8134"/>
</dbReference>
<organism evidence="2 3">
    <name type="scientific">Natronorubrum tibetense GA33</name>
    <dbReference type="NCBI Taxonomy" id="1114856"/>
    <lineage>
        <taxon>Archaea</taxon>
        <taxon>Methanobacteriati</taxon>
        <taxon>Methanobacteriota</taxon>
        <taxon>Stenosarchaea group</taxon>
        <taxon>Halobacteria</taxon>
        <taxon>Halobacteriales</taxon>
        <taxon>Natrialbaceae</taxon>
        <taxon>Natronorubrum</taxon>
    </lineage>
</organism>
<dbReference type="PATRIC" id="fig|1114856.3.peg.2558"/>
<evidence type="ECO:0000313" key="2">
    <source>
        <dbReference type="EMBL" id="ELY40347.1"/>
    </source>
</evidence>
<dbReference type="AlphaFoldDB" id="L9VTM6"/>
<evidence type="ECO:0000259" key="1">
    <source>
        <dbReference type="Pfam" id="PF26455"/>
    </source>
</evidence>
<reference evidence="2 3" key="1">
    <citation type="journal article" date="2014" name="PLoS Genet.">
        <title>Phylogenetically driven sequencing of extremely halophilic archaea reveals strategies for static and dynamic osmo-response.</title>
        <authorList>
            <person name="Becker E.A."/>
            <person name="Seitzer P.M."/>
            <person name="Tritt A."/>
            <person name="Larsen D."/>
            <person name="Krusor M."/>
            <person name="Yao A.I."/>
            <person name="Wu D."/>
            <person name="Madern D."/>
            <person name="Eisen J.A."/>
            <person name="Darling A.E."/>
            <person name="Facciotti M.T."/>
        </authorList>
    </citation>
    <scope>NUCLEOTIDE SEQUENCE [LARGE SCALE GENOMIC DNA]</scope>
    <source>
        <strain evidence="2 3">GA33</strain>
    </source>
</reference>
<keyword evidence="3" id="KW-1185">Reference proteome</keyword>
<dbReference type="EMBL" id="AOHW01000033">
    <property type="protein sequence ID" value="ELY40347.1"/>
    <property type="molecule type" value="Genomic_DNA"/>
</dbReference>
<evidence type="ECO:0000313" key="3">
    <source>
        <dbReference type="Proteomes" id="UP000011599"/>
    </source>
</evidence>
<protein>
    <recommendedName>
        <fullName evidence="1">DUF8134 domain-containing protein</fullName>
    </recommendedName>
</protein>
<feature type="domain" description="DUF8134" evidence="1">
    <location>
        <begin position="11"/>
        <end position="111"/>
    </location>
</feature>
<gene>
    <name evidence="2" type="ORF">C496_12262</name>
</gene>
<dbReference type="Proteomes" id="UP000011599">
    <property type="component" value="Unassembled WGS sequence"/>
</dbReference>
<sequence length="114" mass="12320">METRRGPTGRMTIALRTLDDGAWISVNDSRQVSVSDVWTLSRGVFCDCEPAYILLEGFVDVGVDGSIVTADAVGQCLDCGTRDSIDRLPIGRIVGGEFEPYGPEGVQSLVEPER</sequence>
<dbReference type="Pfam" id="PF26455">
    <property type="entry name" value="DUF8134"/>
    <property type="match status" value="1"/>
</dbReference>
<proteinExistence type="predicted"/>
<comment type="caution">
    <text evidence="2">The sequence shown here is derived from an EMBL/GenBank/DDBJ whole genome shotgun (WGS) entry which is preliminary data.</text>
</comment>